<feature type="compositionally biased region" description="Basic and acidic residues" evidence="1">
    <location>
        <begin position="158"/>
        <end position="176"/>
    </location>
</feature>
<reference evidence="2 3" key="1">
    <citation type="journal article" date="2024" name="Science">
        <title>Giant polyketide synthase enzymes in the biosynthesis of giant marine polyether toxins.</title>
        <authorList>
            <person name="Fallon T.R."/>
            <person name="Shende V.V."/>
            <person name="Wierzbicki I.H."/>
            <person name="Pendleton A.L."/>
            <person name="Watervoot N.F."/>
            <person name="Auber R.P."/>
            <person name="Gonzalez D.J."/>
            <person name="Wisecaver J.H."/>
            <person name="Moore B.S."/>
        </authorList>
    </citation>
    <scope>NUCLEOTIDE SEQUENCE [LARGE SCALE GENOMIC DNA]</scope>
    <source>
        <strain evidence="2 3">12B1</strain>
    </source>
</reference>
<comment type="caution">
    <text evidence="2">The sequence shown here is derived from an EMBL/GenBank/DDBJ whole genome shotgun (WGS) entry which is preliminary data.</text>
</comment>
<dbReference type="EMBL" id="JBGBPQ010000018">
    <property type="protein sequence ID" value="KAL1507125.1"/>
    <property type="molecule type" value="Genomic_DNA"/>
</dbReference>
<evidence type="ECO:0000313" key="2">
    <source>
        <dbReference type="EMBL" id="KAL1507125.1"/>
    </source>
</evidence>
<keyword evidence="3" id="KW-1185">Reference proteome</keyword>
<gene>
    <name evidence="2" type="ORF">AB1Y20_007980</name>
</gene>
<feature type="compositionally biased region" description="Low complexity" evidence="1">
    <location>
        <begin position="234"/>
        <end position="244"/>
    </location>
</feature>
<protein>
    <recommendedName>
        <fullName evidence="4">KOW domain-containing protein</fullName>
    </recommendedName>
</protein>
<dbReference type="AlphaFoldDB" id="A0AB34IWG3"/>
<name>A0AB34IWG3_PRYPA</name>
<sequence>MASDAALVGAFQRVFLHGGQDQAPPARALLNQLLFPGSFVPSSPYGPPPVGLPSAPRATDLIPPRREAMPATLRATDFTHSRRREAMPATLRATDLIPPRREAIGSTPRTTDSIPPRREAMASTPNPASRGARPDHAPKGPAPPSTLAEEAAPTRRGVRSEEEDWRRHSIKPKEEPVVSARGSAVGNAAQLARAPPPTAANEAAVVEKRGGVGVGASPSPEEAAMARRAPLAAAAWTAAGTSRTNGERERQPAVPTHEQNTRVPLRKGDEVEVTGDGGETRGVVTALDGDGDVFVTLSDGSRSVFASTKLKRIGTAHTADSEARAEGMPKEALQEEGVNTDEVLLVMAPEASSPVLDGSSALRSTSVDPLSELIAERTLPFDSSCMQALRTWPTGVQSICSGLDADIDEEAIAAASALARTIK</sequence>
<accession>A0AB34IWG3</accession>
<evidence type="ECO:0008006" key="4">
    <source>
        <dbReference type="Google" id="ProtNLM"/>
    </source>
</evidence>
<feature type="region of interest" description="Disordered" evidence="1">
    <location>
        <begin position="234"/>
        <end position="262"/>
    </location>
</feature>
<organism evidence="2 3">
    <name type="scientific">Prymnesium parvum</name>
    <name type="common">Toxic golden alga</name>
    <dbReference type="NCBI Taxonomy" id="97485"/>
    <lineage>
        <taxon>Eukaryota</taxon>
        <taxon>Haptista</taxon>
        <taxon>Haptophyta</taxon>
        <taxon>Prymnesiophyceae</taxon>
        <taxon>Prymnesiales</taxon>
        <taxon>Prymnesiaceae</taxon>
        <taxon>Prymnesium</taxon>
    </lineage>
</organism>
<proteinExistence type="predicted"/>
<evidence type="ECO:0000313" key="3">
    <source>
        <dbReference type="Proteomes" id="UP001515480"/>
    </source>
</evidence>
<evidence type="ECO:0000256" key="1">
    <source>
        <dbReference type="SAM" id="MobiDB-lite"/>
    </source>
</evidence>
<dbReference type="Proteomes" id="UP001515480">
    <property type="component" value="Unassembled WGS sequence"/>
</dbReference>
<feature type="region of interest" description="Disordered" evidence="1">
    <location>
        <begin position="99"/>
        <end position="181"/>
    </location>
</feature>